<name>A0A158CN51_9BURK</name>
<dbReference type="EMBL" id="FCOJ02000053">
    <property type="protein sequence ID" value="SAK83690.1"/>
    <property type="molecule type" value="Genomic_DNA"/>
</dbReference>
<dbReference type="SUPFAM" id="SSF53901">
    <property type="entry name" value="Thiolase-like"/>
    <property type="match status" value="2"/>
</dbReference>
<evidence type="ECO:0000313" key="2">
    <source>
        <dbReference type="EMBL" id="SAK83690.1"/>
    </source>
</evidence>
<dbReference type="RefSeq" id="WP_086972600.1">
    <property type="nucleotide sequence ID" value="NZ_FCOJ02000053.1"/>
</dbReference>
<dbReference type="InterPro" id="IPR016039">
    <property type="entry name" value="Thiolase-like"/>
</dbReference>
<organism evidence="2 3">
    <name type="scientific">Caballeronia glebae</name>
    <dbReference type="NCBI Taxonomy" id="1777143"/>
    <lineage>
        <taxon>Bacteria</taxon>
        <taxon>Pseudomonadati</taxon>
        <taxon>Pseudomonadota</taxon>
        <taxon>Betaproteobacteria</taxon>
        <taxon>Burkholderiales</taxon>
        <taxon>Burkholderiaceae</taxon>
        <taxon>Caballeronia</taxon>
    </lineage>
</organism>
<accession>A0A158CN51</accession>
<dbReference type="AlphaFoldDB" id="A0A158CN51"/>
<dbReference type="OrthoDB" id="8089803at2"/>
<dbReference type="Proteomes" id="UP000054596">
    <property type="component" value="Unassembled WGS sequence"/>
</dbReference>
<reference evidence="2" key="1">
    <citation type="submission" date="2016-01" db="EMBL/GenBank/DDBJ databases">
        <authorList>
            <person name="Peeters C."/>
        </authorList>
    </citation>
    <scope>NUCLEOTIDE SEQUENCE [LARGE SCALE GENOMIC DNA]</scope>
    <source>
        <strain evidence="2">LMG 29325</strain>
    </source>
</reference>
<evidence type="ECO:0000256" key="1">
    <source>
        <dbReference type="SAM" id="MobiDB-lite"/>
    </source>
</evidence>
<gene>
    <name evidence="2" type="ORF">AWB82_05613</name>
</gene>
<keyword evidence="3" id="KW-1185">Reference proteome</keyword>
<sequence>MNESQALAIIGIAAVTPVGLSAAQTCASIRAGLSGMAKVVPRQAPLTALHGARVPARASLRGSEFEWLVNLADRAIRESLSGLHARPRTTALLLCVPEPHREHPAFQASSPSDLLLSVQSRLGHRFGMTRLFHQGHAAAFDALSAAAAMLAEGMETCLVCGVDSLLNDGDIERLDRQGRLHDDDNPQGLVPGEGSACIALARAADARPAVAHLIGWGCVEEANTVLGDDESSGDGLRASLQRAVAAAGVPESCVVARVSDMNGERYRAWESCLAATRFYRTRRERLPVLLPAAYVGDAGCAAGPLSLVVAANAMAKGYAEGPVYCCEGSSEAGLRGAALIRNAPSARVPPFRSRSVPETVAPSSRVIRTIVERHVDDVGSLRRTRAWNVGGYRIGLDGLSRIDERIDAHLDALAIAGPAGWNAAQQRFGAWDREGEFAAYVLAIESGDDERLRRCFAFAEATPDGIAALARAFGWVSPLHLKGLVRDLLAHDSAPRRELALSICARHQVDPGRALTDSLQREGNSVAFRVAGELGRVDVLSRCLSELATSGERERAWPAWCAVMLGDRGKALDALVGMAASPGLLQEDMFEVALRASSMEANRAQLRRIAGSGREATSVLVHAAGVSGDIRYIEWLLELMKTPRFAQASGESLRLITGADLFTQGLVAEGSRPRQASPNDDPDDPRVSSLVDNDLPWPDPAKCALWWTNNRHAFHEDERYFLGRRLSREWCVEVLKNGLQKHRLAAAQYLTLMNPGTPLFDTHAPAWRQLRRLCRAG</sequence>
<dbReference type="NCBIfam" id="TIGR02270">
    <property type="entry name" value="TIGR02270 family protein"/>
    <property type="match status" value="1"/>
</dbReference>
<protein>
    <submittedName>
        <fullName evidence="2">3-oxoacyl-(Acyl carrier protein) synthase</fullName>
    </submittedName>
</protein>
<comment type="caution">
    <text evidence="2">The sequence shown here is derived from an EMBL/GenBank/DDBJ whole genome shotgun (WGS) entry which is preliminary data.</text>
</comment>
<evidence type="ECO:0000313" key="3">
    <source>
        <dbReference type="Proteomes" id="UP000054596"/>
    </source>
</evidence>
<proteinExistence type="predicted"/>
<dbReference type="STRING" id="1777143.AWB82_05613"/>
<dbReference type="Gene3D" id="3.40.47.10">
    <property type="match status" value="1"/>
</dbReference>
<feature type="region of interest" description="Disordered" evidence="1">
    <location>
        <begin position="669"/>
        <end position="691"/>
    </location>
</feature>
<dbReference type="InterPro" id="IPR011959">
    <property type="entry name" value="CHP02270"/>
</dbReference>
<dbReference type="GO" id="GO:0016746">
    <property type="term" value="F:acyltransferase activity"/>
    <property type="evidence" value="ECO:0007669"/>
    <property type="project" value="InterPro"/>
</dbReference>